<dbReference type="GO" id="GO:0000287">
    <property type="term" value="F:magnesium ion binding"/>
    <property type="evidence" value="ECO:0007669"/>
    <property type="project" value="UniProtKB-UniRule"/>
</dbReference>
<evidence type="ECO:0000256" key="9">
    <source>
        <dbReference type="ARBA" id="ARBA00022842"/>
    </source>
</evidence>
<evidence type="ECO:0000259" key="14">
    <source>
        <dbReference type="Pfam" id="PF00224"/>
    </source>
</evidence>
<protein>
    <recommendedName>
        <fullName evidence="3 12">Pyruvate kinase</fullName>
        <ecNumber evidence="3 12">2.7.1.40</ecNumber>
    </recommendedName>
</protein>
<keyword evidence="11 16" id="KW-0670">Pyruvate</keyword>
<dbReference type="InterPro" id="IPR036918">
    <property type="entry name" value="Pyrv_Knase_C_sf"/>
</dbReference>
<dbReference type="InterPro" id="IPR015813">
    <property type="entry name" value="Pyrv/PenolPyrv_kinase-like_dom"/>
</dbReference>
<keyword evidence="9 13" id="KW-0460">Magnesium</keyword>
<dbReference type="PRINTS" id="PR01050">
    <property type="entry name" value="PYRUVTKNASE"/>
</dbReference>
<dbReference type="InterPro" id="IPR015795">
    <property type="entry name" value="Pyrv_Knase_C"/>
</dbReference>
<reference evidence="16" key="1">
    <citation type="journal article" date="2020" name="mSystems">
        <title>Genome- and Community-Level Interaction Insights into Carbon Utilization and Element Cycling Functions of Hydrothermarchaeota in Hydrothermal Sediment.</title>
        <authorList>
            <person name="Zhou Z."/>
            <person name="Liu Y."/>
            <person name="Xu W."/>
            <person name="Pan J."/>
            <person name="Luo Z.H."/>
            <person name="Li M."/>
        </authorList>
    </citation>
    <scope>NUCLEOTIDE SEQUENCE [LARGE SCALE GENOMIC DNA]</scope>
    <source>
        <strain evidence="16">SpSt-1056</strain>
    </source>
</reference>
<dbReference type="InterPro" id="IPR015793">
    <property type="entry name" value="Pyrv_Knase_brl"/>
</dbReference>
<comment type="catalytic activity">
    <reaction evidence="13">
        <text>pyruvate + ATP = phosphoenolpyruvate + ADP + H(+)</text>
        <dbReference type="Rhea" id="RHEA:18157"/>
        <dbReference type="ChEBI" id="CHEBI:15361"/>
        <dbReference type="ChEBI" id="CHEBI:15378"/>
        <dbReference type="ChEBI" id="CHEBI:30616"/>
        <dbReference type="ChEBI" id="CHEBI:58702"/>
        <dbReference type="ChEBI" id="CHEBI:456216"/>
        <dbReference type="EC" id="2.7.1.40"/>
    </reaction>
</comment>
<dbReference type="InterPro" id="IPR040442">
    <property type="entry name" value="Pyrv_kinase-like_dom_sf"/>
</dbReference>
<keyword evidence="10 13" id="KW-0324">Glycolysis</keyword>
<keyword evidence="4 13" id="KW-0808">Transferase</keyword>
<evidence type="ECO:0000256" key="7">
    <source>
        <dbReference type="ARBA" id="ARBA00022777"/>
    </source>
</evidence>
<dbReference type="Gene3D" id="3.20.20.60">
    <property type="entry name" value="Phosphoenolpyruvate-binding domains"/>
    <property type="match status" value="1"/>
</dbReference>
<dbReference type="Gene3D" id="2.40.33.10">
    <property type="entry name" value="PK beta-barrel domain-like"/>
    <property type="match status" value="1"/>
</dbReference>
<dbReference type="EC" id="2.7.1.40" evidence="3 12"/>
<evidence type="ECO:0000256" key="1">
    <source>
        <dbReference type="ARBA" id="ARBA00004997"/>
    </source>
</evidence>
<evidence type="ECO:0000259" key="15">
    <source>
        <dbReference type="Pfam" id="PF02887"/>
    </source>
</evidence>
<evidence type="ECO:0000256" key="4">
    <source>
        <dbReference type="ARBA" id="ARBA00022679"/>
    </source>
</evidence>
<dbReference type="PANTHER" id="PTHR11817">
    <property type="entry name" value="PYRUVATE KINASE"/>
    <property type="match status" value="1"/>
</dbReference>
<dbReference type="GO" id="GO:0004743">
    <property type="term" value="F:pyruvate kinase activity"/>
    <property type="evidence" value="ECO:0007669"/>
    <property type="project" value="UniProtKB-UniRule"/>
</dbReference>
<dbReference type="AlphaFoldDB" id="A0A7C5QDY6"/>
<dbReference type="SUPFAM" id="SSF51621">
    <property type="entry name" value="Phosphoenolpyruvate/pyruvate domain"/>
    <property type="match status" value="1"/>
</dbReference>
<dbReference type="InterPro" id="IPR015806">
    <property type="entry name" value="Pyrv_Knase_insert_dom_sf"/>
</dbReference>
<comment type="pathway">
    <text evidence="1 13">Carbohydrate degradation; glycolysis; pyruvate from D-glyceraldehyde 3-phosphate: step 5/5.</text>
</comment>
<dbReference type="NCBIfam" id="TIGR01064">
    <property type="entry name" value="pyruv_kin"/>
    <property type="match status" value="1"/>
</dbReference>
<accession>A0A7C5QDY6</accession>
<evidence type="ECO:0000256" key="2">
    <source>
        <dbReference type="ARBA" id="ARBA00008663"/>
    </source>
</evidence>
<dbReference type="UniPathway" id="UPA00109">
    <property type="reaction ID" value="UER00188"/>
</dbReference>
<evidence type="ECO:0000256" key="5">
    <source>
        <dbReference type="ARBA" id="ARBA00022723"/>
    </source>
</evidence>
<keyword evidence="7 13" id="KW-0418">Kinase</keyword>
<evidence type="ECO:0000256" key="8">
    <source>
        <dbReference type="ARBA" id="ARBA00022840"/>
    </source>
</evidence>
<proteinExistence type="inferred from homology"/>
<evidence type="ECO:0000256" key="11">
    <source>
        <dbReference type="ARBA" id="ARBA00023317"/>
    </source>
</evidence>
<comment type="caution">
    <text evidence="16">The sequence shown here is derived from an EMBL/GenBank/DDBJ whole genome shotgun (WGS) entry which is preliminary data.</text>
</comment>
<keyword evidence="5" id="KW-0479">Metal-binding</keyword>
<dbReference type="EMBL" id="DRWN01000051">
    <property type="protein sequence ID" value="HHK68731.1"/>
    <property type="molecule type" value="Genomic_DNA"/>
</dbReference>
<evidence type="ECO:0000256" key="6">
    <source>
        <dbReference type="ARBA" id="ARBA00022741"/>
    </source>
</evidence>
<feature type="domain" description="Pyruvate kinase barrel" evidence="14">
    <location>
        <begin position="31"/>
        <end position="343"/>
    </location>
</feature>
<organism evidence="16">
    <name type="scientific">Caldiarchaeum subterraneum</name>
    <dbReference type="NCBI Taxonomy" id="311458"/>
    <lineage>
        <taxon>Archaea</taxon>
        <taxon>Nitrososphaerota</taxon>
        <taxon>Candidatus Caldarchaeales</taxon>
        <taxon>Candidatus Caldarchaeaceae</taxon>
        <taxon>Candidatus Caldarchaeum</taxon>
    </lineage>
</organism>
<keyword evidence="6" id="KW-0547">Nucleotide-binding</keyword>
<evidence type="ECO:0000256" key="13">
    <source>
        <dbReference type="RuleBase" id="RU000504"/>
    </source>
</evidence>
<comment type="similarity">
    <text evidence="2 13">Belongs to the pyruvate kinase family.</text>
</comment>
<dbReference type="Pfam" id="PF02887">
    <property type="entry name" value="PK_C"/>
    <property type="match status" value="1"/>
</dbReference>
<dbReference type="InterPro" id="IPR011037">
    <property type="entry name" value="Pyrv_Knase-like_insert_dom_sf"/>
</dbReference>
<dbReference type="InterPro" id="IPR001697">
    <property type="entry name" value="Pyr_Knase"/>
</dbReference>
<keyword evidence="8" id="KW-0067">ATP-binding</keyword>
<dbReference type="SUPFAM" id="SSF52935">
    <property type="entry name" value="PK C-terminal domain-like"/>
    <property type="match status" value="1"/>
</dbReference>
<evidence type="ECO:0000256" key="10">
    <source>
        <dbReference type="ARBA" id="ARBA00023152"/>
    </source>
</evidence>
<dbReference type="Pfam" id="PF00224">
    <property type="entry name" value="PK"/>
    <property type="match status" value="1"/>
</dbReference>
<evidence type="ECO:0000313" key="16">
    <source>
        <dbReference type="EMBL" id="HHK68731.1"/>
    </source>
</evidence>
<dbReference type="GO" id="GO:0016301">
    <property type="term" value="F:kinase activity"/>
    <property type="evidence" value="ECO:0007669"/>
    <property type="project" value="UniProtKB-KW"/>
</dbReference>
<name>A0A7C5QDY6_CALS0</name>
<dbReference type="GO" id="GO:0030955">
    <property type="term" value="F:potassium ion binding"/>
    <property type="evidence" value="ECO:0007669"/>
    <property type="project" value="UniProtKB-UniRule"/>
</dbReference>
<gene>
    <name evidence="16" type="primary">pyk</name>
    <name evidence="16" type="ORF">ENM11_06230</name>
</gene>
<sequence length="482" mass="52752">MACKTCGNEEGWAERARVKYFTLVLVMGYVKTKLACTLGPSLSTVEEIVKAISLGCRIFRINFSHGDPALWRQLAEDVRSAAKKAGCNVVLVGDLKAGSVRVAGLAKPVSFNIGETVEFNLDSDIKLPYPQFFKTVEVGDMLVADDGRVMLKVIAKKETSITAEAIRQVTLSPNKSIVIKGKEVASPDYLEASRRELETAVELGMDFVGLSFVRDAEEIHSVRSYLEAEGSKMGLIAKVETPSAVQNIDKICEKSDAVLIARGDLGMHFPLELVPKLQKTIIEAAYNACKPVIVATQLLGTMVNEPVPSRSEIVDVMSCVEDGVDVLMLTAETAVGQYPLESIQWLSNIAETYEKGTRLRRTIPPDSEVTDRFALAVVNLAESLAAKIAIFTMNGHMARRIARFKPVGGVIAATPNRHVLPRLQLMWGVVPLEIDAQSYADGLEKLEQTLEAKGIAEQGDTFVLTYGLVNEPVHIVKMKRYQ</sequence>
<feature type="domain" description="Pyruvate kinase C-terminal" evidence="15">
    <location>
        <begin position="374"/>
        <end position="468"/>
    </location>
</feature>
<evidence type="ECO:0000256" key="3">
    <source>
        <dbReference type="ARBA" id="ARBA00012142"/>
    </source>
</evidence>
<dbReference type="Gene3D" id="3.40.1380.20">
    <property type="entry name" value="Pyruvate kinase, C-terminal domain"/>
    <property type="match status" value="1"/>
</dbReference>
<dbReference type="SUPFAM" id="SSF50800">
    <property type="entry name" value="PK beta-barrel domain-like"/>
    <property type="match status" value="1"/>
</dbReference>
<evidence type="ECO:0000256" key="12">
    <source>
        <dbReference type="NCBIfam" id="TIGR01064"/>
    </source>
</evidence>
<dbReference type="GO" id="GO:0005524">
    <property type="term" value="F:ATP binding"/>
    <property type="evidence" value="ECO:0007669"/>
    <property type="project" value="UniProtKB-KW"/>
</dbReference>